<evidence type="ECO:0000313" key="2">
    <source>
        <dbReference type="EMBL" id="CAG6630071.1"/>
    </source>
</evidence>
<name>A0A8D8QE63_9HEMI</name>
<organism evidence="2">
    <name type="scientific">Cacopsylla melanoneura</name>
    <dbReference type="NCBI Taxonomy" id="428564"/>
    <lineage>
        <taxon>Eukaryota</taxon>
        <taxon>Metazoa</taxon>
        <taxon>Ecdysozoa</taxon>
        <taxon>Arthropoda</taxon>
        <taxon>Hexapoda</taxon>
        <taxon>Insecta</taxon>
        <taxon>Pterygota</taxon>
        <taxon>Neoptera</taxon>
        <taxon>Paraneoptera</taxon>
        <taxon>Hemiptera</taxon>
        <taxon>Sternorrhyncha</taxon>
        <taxon>Psylloidea</taxon>
        <taxon>Psyllidae</taxon>
        <taxon>Psyllinae</taxon>
        <taxon>Cacopsylla</taxon>
    </lineage>
</organism>
<evidence type="ECO:0000256" key="1">
    <source>
        <dbReference type="SAM" id="MobiDB-lite"/>
    </source>
</evidence>
<dbReference type="EMBL" id="HBUF01072472">
    <property type="protein sequence ID" value="CAG6630071.1"/>
    <property type="molecule type" value="Transcribed_RNA"/>
</dbReference>
<proteinExistence type="predicted"/>
<accession>A0A8D8QE63</accession>
<sequence>MEKVTQAPSVDDKSVELSELVTSTPDTSHTDETGPAKNEANDVKVAAPKNLHDRTSYFNCRLFTFCKRRLILFSLTKSSNNLEYWSKCPSSGGFGAKVKKMLGVKKKIE</sequence>
<dbReference type="AlphaFoldDB" id="A0A8D8QE63"/>
<feature type="compositionally biased region" description="Basic and acidic residues" evidence="1">
    <location>
        <begin position="28"/>
        <end position="42"/>
    </location>
</feature>
<reference evidence="2" key="1">
    <citation type="submission" date="2021-05" db="EMBL/GenBank/DDBJ databases">
        <authorList>
            <person name="Alioto T."/>
            <person name="Alioto T."/>
            <person name="Gomez Garrido J."/>
        </authorList>
    </citation>
    <scope>NUCLEOTIDE SEQUENCE</scope>
</reference>
<protein>
    <submittedName>
        <fullName evidence="2">Uncharacterized protein</fullName>
    </submittedName>
</protein>
<feature type="region of interest" description="Disordered" evidence="1">
    <location>
        <begin position="1"/>
        <end position="43"/>
    </location>
</feature>